<dbReference type="SUPFAM" id="SSF53850">
    <property type="entry name" value="Periplasmic binding protein-like II"/>
    <property type="match status" value="1"/>
</dbReference>
<dbReference type="PANTHER" id="PTHR30579">
    <property type="entry name" value="TRANSCRIPTIONAL REGULATOR"/>
    <property type="match status" value="1"/>
</dbReference>
<dbReference type="PROSITE" id="PS50931">
    <property type="entry name" value="HTH_LYSR"/>
    <property type="match status" value="1"/>
</dbReference>
<dbReference type="InterPro" id="IPR000847">
    <property type="entry name" value="LysR_HTH_N"/>
</dbReference>
<evidence type="ECO:0000256" key="4">
    <source>
        <dbReference type="ARBA" id="ARBA00023163"/>
    </source>
</evidence>
<dbReference type="Gene3D" id="3.40.190.290">
    <property type="match status" value="1"/>
</dbReference>
<evidence type="ECO:0000256" key="3">
    <source>
        <dbReference type="ARBA" id="ARBA00023125"/>
    </source>
</evidence>
<dbReference type="InterPro" id="IPR036388">
    <property type="entry name" value="WH-like_DNA-bd_sf"/>
</dbReference>
<evidence type="ECO:0000313" key="7">
    <source>
        <dbReference type="Proteomes" id="UP000034491"/>
    </source>
</evidence>
<proteinExistence type="inferred from homology"/>
<keyword evidence="3" id="KW-0238">DNA-binding</keyword>
<comment type="caution">
    <text evidence="6">The sequence shown here is derived from an EMBL/GenBank/DDBJ whole genome shotgun (WGS) entry which is preliminary data.</text>
</comment>
<keyword evidence="4" id="KW-0804">Transcription</keyword>
<keyword evidence="2" id="KW-0805">Transcription regulation</keyword>
<reference evidence="6 7" key="1">
    <citation type="submission" date="2015-03" db="EMBL/GenBank/DDBJ databases">
        <title>Genome sequence of Kiloniella sp. P1-1, isolated from the gut microflora of Pacific white shrimp, Penaeus vannamei.</title>
        <authorList>
            <person name="Shao Z."/>
            <person name="Wang L."/>
            <person name="Li X."/>
        </authorList>
    </citation>
    <scope>NUCLEOTIDE SEQUENCE [LARGE SCALE GENOMIC DNA]</scope>
    <source>
        <strain evidence="6 7">P1-1</strain>
    </source>
</reference>
<dbReference type="EMBL" id="LANI01000001">
    <property type="protein sequence ID" value="KKJ78603.1"/>
    <property type="molecule type" value="Genomic_DNA"/>
</dbReference>
<organism evidence="6 7">
    <name type="scientific">Kiloniella litopenaei</name>
    <dbReference type="NCBI Taxonomy" id="1549748"/>
    <lineage>
        <taxon>Bacteria</taxon>
        <taxon>Pseudomonadati</taxon>
        <taxon>Pseudomonadota</taxon>
        <taxon>Alphaproteobacteria</taxon>
        <taxon>Rhodospirillales</taxon>
        <taxon>Kiloniellaceae</taxon>
        <taxon>Kiloniella</taxon>
    </lineage>
</organism>
<gene>
    <name evidence="6" type="ORF">WH95_00425</name>
</gene>
<evidence type="ECO:0000313" key="6">
    <source>
        <dbReference type="EMBL" id="KKJ78603.1"/>
    </source>
</evidence>
<dbReference type="SUPFAM" id="SSF46785">
    <property type="entry name" value="Winged helix' DNA-binding domain"/>
    <property type="match status" value="1"/>
</dbReference>
<protein>
    <recommendedName>
        <fullName evidence="5">HTH lysR-type domain-containing protein</fullName>
    </recommendedName>
</protein>
<dbReference type="InterPro" id="IPR050176">
    <property type="entry name" value="LTTR"/>
</dbReference>
<dbReference type="InterPro" id="IPR036390">
    <property type="entry name" value="WH_DNA-bd_sf"/>
</dbReference>
<dbReference type="PANTHER" id="PTHR30579:SF3">
    <property type="entry name" value="TRANSCRIPTIONAL REGULATORY PROTEIN"/>
    <property type="match status" value="1"/>
</dbReference>
<evidence type="ECO:0000256" key="1">
    <source>
        <dbReference type="ARBA" id="ARBA00009437"/>
    </source>
</evidence>
<dbReference type="STRING" id="1549748.WH95_00425"/>
<dbReference type="Proteomes" id="UP000034491">
    <property type="component" value="Unassembled WGS sequence"/>
</dbReference>
<evidence type="ECO:0000256" key="2">
    <source>
        <dbReference type="ARBA" id="ARBA00023015"/>
    </source>
</evidence>
<dbReference type="Gene3D" id="1.10.10.10">
    <property type="entry name" value="Winged helix-like DNA-binding domain superfamily/Winged helix DNA-binding domain"/>
    <property type="match status" value="1"/>
</dbReference>
<dbReference type="AlphaFoldDB" id="A0A0M2RGB0"/>
<dbReference type="Pfam" id="PF00126">
    <property type="entry name" value="HTH_1"/>
    <property type="match status" value="1"/>
</dbReference>
<comment type="similarity">
    <text evidence="1">Belongs to the LysR transcriptional regulatory family.</text>
</comment>
<dbReference type="GO" id="GO:0003677">
    <property type="term" value="F:DNA binding"/>
    <property type="evidence" value="ECO:0007669"/>
    <property type="project" value="UniProtKB-KW"/>
</dbReference>
<name>A0A0M2RGB0_9PROT</name>
<dbReference type="GO" id="GO:0003700">
    <property type="term" value="F:DNA-binding transcription factor activity"/>
    <property type="evidence" value="ECO:0007669"/>
    <property type="project" value="InterPro"/>
</dbReference>
<evidence type="ECO:0000259" key="5">
    <source>
        <dbReference type="PROSITE" id="PS50931"/>
    </source>
</evidence>
<sequence>MHISQPTIGRRIARLEERIDLILFHKGPTGYDLTPAGKEILPTALKIIDEQFNFQREIKKTKEIMQPTLRIFSGEWMTPLIADILPEINKLAGKDLNVLIETGRQPTQDAILPNDIVIMNDPVDLNSFVLRRLGQAPYAVFGSQNYLDQHPESSKERRYEEGHWAIVNQLTQLGEAAVTNYEWGYPELGPNTTIYRSTSVLSMMTLLKQGKAMGFVPLFIGSKTKDLIQFSDEIQSLEHTYWLVYRSDSPYIDQVKKITAVLSEHLVDSLHIT</sequence>
<accession>A0A0M2RGB0</accession>
<feature type="domain" description="HTH lysR-type" evidence="5">
    <location>
        <begin position="1"/>
        <end position="34"/>
    </location>
</feature>
<keyword evidence="7" id="KW-1185">Reference proteome</keyword>